<evidence type="ECO:0008006" key="3">
    <source>
        <dbReference type="Google" id="ProtNLM"/>
    </source>
</evidence>
<keyword evidence="2" id="KW-1185">Reference proteome</keyword>
<sequence>MNEIEMLLAAVGVGLSGGVTTAASAAVGDLYACLRDLVYRRATVEGGLSEAEAGEVLDGYQAAPTEWESRVIEVFDQSGAGTDPEILDAARRLLAVADPAGTTAGKYTMDVTGAKGMQVGDGNTQTNTFN</sequence>
<name>A0A919ISP8_9ACTN</name>
<dbReference type="EMBL" id="BOMH01000093">
    <property type="protein sequence ID" value="GID71034.1"/>
    <property type="molecule type" value="Genomic_DNA"/>
</dbReference>
<evidence type="ECO:0000313" key="2">
    <source>
        <dbReference type="Proteomes" id="UP000619479"/>
    </source>
</evidence>
<comment type="caution">
    <text evidence="1">The sequence shown here is derived from an EMBL/GenBank/DDBJ whole genome shotgun (WGS) entry which is preliminary data.</text>
</comment>
<organism evidence="1 2">
    <name type="scientific">Actinoplanes cyaneus</name>
    <dbReference type="NCBI Taxonomy" id="52696"/>
    <lineage>
        <taxon>Bacteria</taxon>
        <taxon>Bacillati</taxon>
        <taxon>Actinomycetota</taxon>
        <taxon>Actinomycetes</taxon>
        <taxon>Micromonosporales</taxon>
        <taxon>Micromonosporaceae</taxon>
        <taxon>Actinoplanes</taxon>
    </lineage>
</organism>
<accession>A0A919ISP8</accession>
<evidence type="ECO:0000313" key="1">
    <source>
        <dbReference type="EMBL" id="GID71034.1"/>
    </source>
</evidence>
<reference evidence="1" key="1">
    <citation type="submission" date="2021-01" db="EMBL/GenBank/DDBJ databases">
        <title>Whole genome shotgun sequence of Actinoplanes cyaneus NBRC 14990.</title>
        <authorList>
            <person name="Komaki H."/>
            <person name="Tamura T."/>
        </authorList>
    </citation>
    <scope>NUCLEOTIDE SEQUENCE</scope>
    <source>
        <strain evidence="1">NBRC 14990</strain>
    </source>
</reference>
<dbReference type="RefSeq" id="WP_203755643.1">
    <property type="nucleotide sequence ID" value="NZ_BAAAUC010000086.1"/>
</dbReference>
<protein>
    <recommendedName>
        <fullName evidence="3">RHIM domain-containing protein</fullName>
    </recommendedName>
</protein>
<proteinExistence type="predicted"/>
<dbReference type="AlphaFoldDB" id="A0A919ISP8"/>
<gene>
    <name evidence="1" type="ORF">Acy02nite_89150</name>
</gene>
<dbReference type="Proteomes" id="UP000619479">
    <property type="component" value="Unassembled WGS sequence"/>
</dbReference>